<dbReference type="VEuPathDB" id="MicrosporidiaDB:EHP00_67"/>
<dbReference type="AlphaFoldDB" id="A0A1W0E5U6"/>
<comment type="caution">
    <text evidence="1">The sequence shown here is derived from an EMBL/GenBank/DDBJ whole genome shotgun (WGS) entry which is preliminary data.</text>
</comment>
<organism evidence="1 2">
    <name type="scientific">Ecytonucleospora hepatopenaei</name>
    <dbReference type="NCBI Taxonomy" id="646526"/>
    <lineage>
        <taxon>Eukaryota</taxon>
        <taxon>Fungi</taxon>
        <taxon>Fungi incertae sedis</taxon>
        <taxon>Microsporidia</taxon>
        <taxon>Enterocytozoonidae</taxon>
        <taxon>Ecytonucleospora</taxon>
    </lineage>
</organism>
<dbReference type="EMBL" id="MNPJ01000019">
    <property type="protein sequence ID" value="OQS54562.1"/>
    <property type="molecule type" value="Genomic_DNA"/>
</dbReference>
<gene>
    <name evidence="1" type="ORF">EHP00_67</name>
</gene>
<protein>
    <submittedName>
        <fullName evidence="1">Uncharacterized protein</fullName>
    </submittedName>
</protein>
<dbReference type="Proteomes" id="UP000192758">
    <property type="component" value="Unassembled WGS sequence"/>
</dbReference>
<evidence type="ECO:0000313" key="1">
    <source>
        <dbReference type="EMBL" id="OQS54562.1"/>
    </source>
</evidence>
<sequence>MSENNIFKDEELANLLQELSICEEKQKELECKYVNVLAHKKTIIRSLFGKEFHFFSTPVIEKNKETIFNFNNSSLFLINKPSKGEPLGTGNLDFFLSKYANYKAIRIFYANKKQTLDTKYEVYTTSVIKKNNSYKLEISDTENNVWTDFNMFMNEFTHLNVKCSISQWFGL</sequence>
<proteinExistence type="predicted"/>
<keyword evidence="2" id="KW-1185">Reference proteome</keyword>
<reference evidence="1 2" key="1">
    <citation type="journal article" date="2017" name="Environ. Microbiol.">
        <title>Decay of the glycolytic pathway and adaptation to intranuclear parasitism within Enterocytozoonidae microsporidia.</title>
        <authorList>
            <person name="Wiredu Boakye D."/>
            <person name="Jaroenlak P."/>
            <person name="Prachumwat A."/>
            <person name="Williams T.A."/>
            <person name="Bateman K.S."/>
            <person name="Itsathitphaisarn O."/>
            <person name="Sritunyalucksana K."/>
            <person name="Paszkiewicz K.H."/>
            <person name="Moore K.A."/>
            <person name="Stentiford G.D."/>
            <person name="Williams B.A."/>
        </authorList>
    </citation>
    <scope>NUCLEOTIDE SEQUENCE [LARGE SCALE GENOMIC DNA]</scope>
    <source>
        <strain evidence="1 2">TH1</strain>
    </source>
</reference>
<name>A0A1W0E5U6_9MICR</name>
<evidence type="ECO:0000313" key="2">
    <source>
        <dbReference type="Proteomes" id="UP000192758"/>
    </source>
</evidence>
<accession>A0A1W0E5U6</accession>
<dbReference type="OrthoDB" id="10558388at2759"/>